<dbReference type="Gene3D" id="2.60.120.10">
    <property type="entry name" value="Jelly Rolls"/>
    <property type="match status" value="1"/>
</dbReference>
<sequence length="154" mass="17525">MFQLKCASQRYDWGKIGQQSIVYALQVASKHPDTFHADLPYAELWMGTHPSGPSFLWDRPDIALEAYIQENPACLGNPCLHYFGRKLPFLFKVLSVAKALSIQAHPDKVSLTIVANRQMSYCSLCFKMSNLCNFRLAYDDGVFCLTSWRRAIVN</sequence>
<dbReference type="PANTHER" id="PTHR10309:SF0">
    <property type="entry name" value="MANNOSE-6-PHOSPHATE ISOMERASE"/>
    <property type="match status" value="1"/>
</dbReference>
<dbReference type="InterPro" id="IPR016305">
    <property type="entry name" value="Mannose-6-P_Isomerase"/>
</dbReference>
<dbReference type="EMBL" id="UYWX01002451">
    <property type="protein sequence ID" value="VDM22654.1"/>
    <property type="molecule type" value="Genomic_DNA"/>
</dbReference>
<evidence type="ECO:0000313" key="4">
    <source>
        <dbReference type="WBParaSite" id="TTAC_0000346401-mRNA-1"/>
    </source>
</evidence>
<dbReference type="PANTHER" id="PTHR10309">
    <property type="entry name" value="MANNOSE-6-PHOSPHATE ISOMERASE"/>
    <property type="match status" value="1"/>
</dbReference>
<proteinExistence type="predicted"/>
<dbReference type="InterPro" id="IPR014710">
    <property type="entry name" value="RmlC-like_jellyroll"/>
</dbReference>
<evidence type="ECO:0000259" key="1">
    <source>
        <dbReference type="Pfam" id="PF20511"/>
    </source>
</evidence>
<dbReference type="WBParaSite" id="TTAC_0000346401-mRNA-1">
    <property type="protein sequence ID" value="TTAC_0000346401-mRNA-1"/>
    <property type="gene ID" value="TTAC_0000346401"/>
</dbReference>
<dbReference type="AlphaFoldDB" id="A0A0R3WRS4"/>
<dbReference type="SUPFAM" id="SSF51182">
    <property type="entry name" value="RmlC-like cupins"/>
    <property type="match status" value="1"/>
</dbReference>
<reference evidence="4" key="1">
    <citation type="submission" date="2017-02" db="UniProtKB">
        <authorList>
            <consortium name="WormBaseParasite"/>
        </authorList>
    </citation>
    <scope>IDENTIFICATION</scope>
</reference>
<dbReference type="GO" id="GO:0009298">
    <property type="term" value="P:GDP-mannose biosynthetic process"/>
    <property type="evidence" value="ECO:0007669"/>
    <property type="project" value="UniProtKB-UniPathway"/>
</dbReference>
<organism evidence="4">
    <name type="scientific">Hydatigena taeniaeformis</name>
    <name type="common">Feline tapeworm</name>
    <name type="synonym">Taenia taeniaeformis</name>
    <dbReference type="NCBI Taxonomy" id="6205"/>
    <lineage>
        <taxon>Eukaryota</taxon>
        <taxon>Metazoa</taxon>
        <taxon>Spiralia</taxon>
        <taxon>Lophotrochozoa</taxon>
        <taxon>Platyhelminthes</taxon>
        <taxon>Cestoda</taxon>
        <taxon>Eucestoda</taxon>
        <taxon>Cyclophyllidea</taxon>
        <taxon>Taeniidae</taxon>
        <taxon>Hydatigera</taxon>
    </lineage>
</organism>
<reference evidence="2 3" key="2">
    <citation type="submission" date="2018-11" db="EMBL/GenBank/DDBJ databases">
        <authorList>
            <consortium name="Pathogen Informatics"/>
        </authorList>
    </citation>
    <scope>NUCLEOTIDE SEQUENCE [LARGE SCALE GENOMIC DNA]</scope>
</reference>
<keyword evidence="3" id="KW-1185">Reference proteome</keyword>
<dbReference type="UniPathway" id="UPA00126">
    <property type="reaction ID" value="UER00423"/>
</dbReference>
<dbReference type="PRINTS" id="PR00714">
    <property type="entry name" value="MAN6PISMRASE"/>
</dbReference>
<dbReference type="GO" id="GO:0004476">
    <property type="term" value="F:mannose-6-phosphate isomerase activity"/>
    <property type="evidence" value="ECO:0007669"/>
    <property type="project" value="InterPro"/>
</dbReference>
<dbReference type="Proteomes" id="UP000274429">
    <property type="component" value="Unassembled WGS sequence"/>
</dbReference>
<dbReference type="GO" id="GO:0005829">
    <property type="term" value="C:cytosol"/>
    <property type="evidence" value="ECO:0007669"/>
    <property type="project" value="TreeGrafter"/>
</dbReference>
<feature type="domain" description="Phosphomannose isomerase type I catalytic" evidence="1">
    <location>
        <begin position="1"/>
        <end position="113"/>
    </location>
</feature>
<dbReference type="InterPro" id="IPR046457">
    <property type="entry name" value="PMI_typeI_cat"/>
</dbReference>
<evidence type="ECO:0000313" key="2">
    <source>
        <dbReference type="EMBL" id="VDM22654.1"/>
    </source>
</evidence>
<evidence type="ECO:0000313" key="3">
    <source>
        <dbReference type="Proteomes" id="UP000274429"/>
    </source>
</evidence>
<dbReference type="OrthoDB" id="6605218at2759"/>
<gene>
    <name evidence="2" type="ORF">TTAC_LOCUS3450</name>
</gene>
<dbReference type="InterPro" id="IPR011051">
    <property type="entry name" value="RmlC_Cupin_sf"/>
</dbReference>
<dbReference type="Pfam" id="PF20511">
    <property type="entry name" value="PMI_typeI_cat"/>
    <property type="match status" value="1"/>
</dbReference>
<dbReference type="STRING" id="6205.A0A0R3WRS4"/>
<dbReference type="GO" id="GO:0008270">
    <property type="term" value="F:zinc ion binding"/>
    <property type="evidence" value="ECO:0007669"/>
    <property type="project" value="InterPro"/>
</dbReference>
<protein>
    <submittedName>
        <fullName evidence="4">PMI_typeI_cat domain-containing protein</fullName>
    </submittedName>
</protein>
<accession>A0A0R3WRS4</accession>
<name>A0A0R3WRS4_HYDTA</name>